<protein>
    <submittedName>
        <fullName evidence="1">Uncharacterized protein</fullName>
    </submittedName>
</protein>
<sequence>MVFKSRQILVLQLPHEDRTNNFQRYQENQGENQRYLKFD</sequence>
<accession>S4NSQ4</accession>
<evidence type="ECO:0000313" key="1">
    <source>
        <dbReference type="EMBL" id="GAD17013.1"/>
    </source>
</evidence>
<dbReference type="Proteomes" id="UP000016361">
    <property type="component" value="Unassembled WGS sequence"/>
</dbReference>
<organism evidence="1 2">
    <name type="scientific">Lentilactobacillus otakiensis DSM 19908 = JCM 15040</name>
    <dbReference type="NCBI Taxonomy" id="1423780"/>
    <lineage>
        <taxon>Bacteria</taxon>
        <taxon>Bacillati</taxon>
        <taxon>Bacillota</taxon>
        <taxon>Bacilli</taxon>
        <taxon>Lactobacillales</taxon>
        <taxon>Lactobacillaceae</taxon>
        <taxon>Lentilactobacillus</taxon>
    </lineage>
</organism>
<evidence type="ECO:0000313" key="2">
    <source>
        <dbReference type="Proteomes" id="UP000016361"/>
    </source>
</evidence>
<dbReference type="AlphaFoldDB" id="S4NSQ4"/>
<proteinExistence type="predicted"/>
<name>S4NSQ4_9LACO</name>
<comment type="caution">
    <text evidence="1">The sequence shown here is derived from an EMBL/GenBank/DDBJ whole genome shotgun (WGS) entry which is preliminary data.</text>
</comment>
<keyword evidence="2" id="KW-1185">Reference proteome</keyword>
<dbReference type="EMBL" id="BASH01000005">
    <property type="protein sequence ID" value="GAD17013.1"/>
    <property type="molecule type" value="Genomic_DNA"/>
</dbReference>
<gene>
    <name evidence="1" type="ORF">LOT_1551</name>
</gene>
<reference evidence="2" key="1">
    <citation type="journal article" date="2013" name="Genome Announc.">
        <title>Draft Genome Sequence of D-Branched-Chain Amino Acid Producer Lactobacillus otakiensis JCM 15040T, Isolated from a Traditional Japanese Pickle.</title>
        <authorList>
            <person name="Doi K."/>
            <person name="Mori K."/>
            <person name="Mutaguchi Y."/>
            <person name="Tashiro K."/>
            <person name="Fujino Y."/>
            <person name="Ohmori T."/>
            <person name="Kuhara S."/>
            <person name="Ohshima T."/>
        </authorList>
    </citation>
    <scope>NUCLEOTIDE SEQUENCE [LARGE SCALE GENOMIC DNA]</scope>
    <source>
        <strain evidence="2">JCM 15040</strain>
    </source>
</reference>